<evidence type="ECO:0000313" key="2">
    <source>
        <dbReference type="Proteomes" id="UP001056120"/>
    </source>
</evidence>
<organism evidence="1 2">
    <name type="scientific">Smallanthus sonchifolius</name>
    <dbReference type="NCBI Taxonomy" id="185202"/>
    <lineage>
        <taxon>Eukaryota</taxon>
        <taxon>Viridiplantae</taxon>
        <taxon>Streptophyta</taxon>
        <taxon>Embryophyta</taxon>
        <taxon>Tracheophyta</taxon>
        <taxon>Spermatophyta</taxon>
        <taxon>Magnoliopsida</taxon>
        <taxon>eudicotyledons</taxon>
        <taxon>Gunneridae</taxon>
        <taxon>Pentapetalae</taxon>
        <taxon>asterids</taxon>
        <taxon>campanulids</taxon>
        <taxon>Asterales</taxon>
        <taxon>Asteraceae</taxon>
        <taxon>Asteroideae</taxon>
        <taxon>Heliantheae alliance</taxon>
        <taxon>Millerieae</taxon>
        <taxon>Smallanthus</taxon>
    </lineage>
</organism>
<gene>
    <name evidence="1" type="ORF">L1987_82676</name>
</gene>
<evidence type="ECO:0000313" key="1">
    <source>
        <dbReference type="EMBL" id="KAI3682596.1"/>
    </source>
</evidence>
<comment type="caution">
    <text evidence="1">The sequence shown here is derived from an EMBL/GenBank/DDBJ whole genome shotgun (WGS) entry which is preliminary data.</text>
</comment>
<reference evidence="2" key="1">
    <citation type="journal article" date="2022" name="Mol. Ecol. Resour.">
        <title>The genomes of chicory, endive, great burdock and yacon provide insights into Asteraceae palaeo-polyploidization history and plant inulin production.</title>
        <authorList>
            <person name="Fan W."/>
            <person name="Wang S."/>
            <person name="Wang H."/>
            <person name="Wang A."/>
            <person name="Jiang F."/>
            <person name="Liu H."/>
            <person name="Zhao H."/>
            <person name="Xu D."/>
            <person name="Zhang Y."/>
        </authorList>
    </citation>
    <scope>NUCLEOTIDE SEQUENCE [LARGE SCALE GENOMIC DNA]</scope>
    <source>
        <strain evidence="2">cv. Yunnan</strain>
    </source>
</reference>
<proteinExistence type="predicted"/>
<keyword evidence="2" id="KW-1185">Reference proteome</keyword>
<reference evidence="1 2" key="2">
    <citation type="journal article" date="2022" name="Mol. Ecol. Resour.">
        <title>The genomes of chicory, endive, great burdock and yacon provide insights into Asteraceae paleo-polyploidization history and plant inulin production.</title>
        <authorList>
            <person name="Fan W."/>
            <person name="Wang S."/>
            <person name="Wang H."/>
            <person name="Wang A."/>
            <person name="Jiang F."/>
            <person name="Liu H."/>
            <person name="Zhao H."/>
            <person name="Xu D."/>
            <person name="Zhang Y."/>
        </authorList>
    </citation>
    <scope>NUCLEOTIDE SEQUENCE [LARGE SCALE GENOMIC DNA]</scope>
    <source>
        <strain evidence="2">cv. Yunnan</strain>
        <tissue evidence="1">Leaves</tissue>
    </source>
</reference>
<dbReference type="Proteomes" id="UP001056120">
    <property type="component" value="Linkage Group LG28"/>
</dbReference>
<protein>
    <submittedName>
        <fullName evidence="1">Uncharacterized protein</fullName>
    </submittedName>
</protein>
<sequence length="149" mass="16424">MGSETVSVFDYSAGTDGQIGEEDGLSLSKLFRDFQHLVVRLVDGSAIYLPSNYVVAVKCLDLERNQVCQTMMEEDEAANVNGNGNDIINPCVDADNCKTKNYHGCLNDIKDDDIIIGSLLLIDSFQIFFFGVKSGSYCFGSFVKILERV</sequence>
<dbReference type="EMBL" id="CM042045">
    <property type="protein sequence ID" value="KAI3682596.1"/>
    <property type="molecule type" value="Genomic_DNA"/>
</dbReference>
<accession>A0ACB8YC18</accession>
<name>A0ACB8YC18_9ASTR</name>